<keyword evidence="6" id="KW-1185">Reference proteome</keyword>
<dbReference type="PANTHER" id="PTHR45339">
    <property type="entry name" value="HYBRID SIGNAL TRANSDUCTION HISTIDINE KINASE J"/>
    <property type="match status" value="1"/>
</dbReference>
<accession>A0A7D5E8A2</accession>
<evidence type="ECO:0000313" key="5">
    <source>
        <dbReference type="EMBL" id="QLC50278.1"/>
    </source>
</evidence>
<proteinExistence type="predicted"/>
<evidence type="ECO:0000256" key="2">
    <source>
        <dbReference type="ARBA" id="ARBA00023012"/>
    </source>
</evidence>
<dbReference type="SMART" id="SM00448">
    <property type="entry name" value="REC"/>
    <property type="match status" value="1"/>
</dbReference>
<name>A0A7D5E8A2_9EURY</name>
<dbReference type="AlphaFoldDB" id="A0A7D5E8A2"/>
<dbReference type="PANTHER" id="PTHR45339:SF1">
    <property type="entry name" value="HYBRID SIGNAL TRANSDUCTION HISTIDINE KINASE J"/>
    <property type="match status" value="1"/>
</dbReference>
<dbReference type="Proteomes" id="UP000509594">
    <property type="component" value="Chromosome"/>
</dbReference>
<keyword evidence="1 3" id="KW-0597">Phosphoprotein</keyword>
<dbReference type="InterPro" id="IPR011006">
    <property type="entry name" value="CheY-like_superfamily"/>
</dbReference>
<dbReference type="EMBL" id="CP058215">
    <property type="protein sequence ID" value="QLC50278.1"/>
    <property type="molecule type" value="Genomic_DNA"/>
</dbReference>
<dbReference type="GeneID" id="55821711"/>
<gene>
    <name evidence="5" type="ORF">HWN40_08510</name>
</gene>
<dbReference type="OrthoDB" id="9652at2157"/>
<dbReference type="InterPro" id="IPR001789">
    <property type="entry name" value="Sig_transdc_resp-reg_receiver"/>
</dbReference>
<dbReference type="PROSITE" id="PS50110">
    <property type="entry name" value="RESPONSE_REGULATORY"/>
    <property type="match status" value="1"/>
</dbReference>
<keyword evidence="2" id="KW-0902">Two-component regulatory system</keyword>
<feature type="domain" description="Response regulatory" evidence="4">
    <location>
        <begin position="3"/>
        <end position="119"/>
    </location>
</feature>
<sequence>MVQILVVEDNPVNMELTVDLLESYGYGVVQAEDGFVALQKLQEEKIDLILLDIQLPRIDGLELLSRIKNEDSTKDIPVIALTAHSMRGDDERFISAGCIDYISKPIDIKGFKKKLQLYLGEPEE</sequence>
<evidence type="ECO:0000256" key="1">
    <source>
        <dbReference type="ARBA" id="ARBA00022553"/>
    </source>
</evidence>
<dbReference type="SUPFAM" id="SSF52172">
    <property type="entry name" value="CheY-like"/>
    <property type="match status" value="1"/>
</dbReference>
<dbReference type="Pfam" id="PF00072">
    <property type="entry name" value="Response_reg"/>
    <property type="match status" value="1"/>
</dbReference>
<dbReference type="GO" id="GO:0000160">
    <property type="term" value="P:phosphorelay signal transduction system"/>
    <property type="evidence" value="ECO:0007669"/>
    <property type="project" value="UniProtKB-KW"/>
</dbReference>
<feature type="modified residue" description="4-aspartylphosphate" evidence="3">
    <location>
        <position position="52"/>
    </location>
</feature>
<evidence type="ECO:0000256" key="3">
    <source>
        <dbReference type="PROSITE-ProRule" id="PRU00169"/>
    </source>
</evidence>
<dbReference type="Gene3D" id="3.40.50.2300">
    <property type="match status" value="1"/>
</dbReference>
<protein>
    <submittedName>
        <fullName evidence="5">Response regulator</fullName>
    </submittedName>
</protein>
<evidence type="ECO:0000259" key="4">
    <source>
        <dbReference type="PROSITE" id="PS50110"/>
    </source>
</evidence>
<evidence type="ECO:0000313" key="6">
    <source>
        <dbReference type="Proteomes" id="UP000509594"/>
    </source>
</evidence>
<reference evidence="5 6" key="1">
    <citation type="submission" date="2020-06" db="EMBL/GenBank/DDBJ databases">
        <title>Methanolobus halotolerans sp. nov., isolated from a saline lake Tus in Siberia.</title>
        <authorList>
            <person name="Shen Y."/>
            <person name="Chen S.-C."/>
            <person name="Lai M.-C."/>
            <person name="Huang H.-H."/>
            <person name="Chiu H.-H."/>
            <person name="Tang S.-L."/>
            <person name="Rogozin D.Y."/>
            <person name="Degermendzhy A.G."/>
        </authorList>
    </citation>
    <scope>NUCLEOTIDE SEQUENCE [LARGE SCALE GENOMIC DNA]</scope>
    <source>
        <strain evidence="5 6">DSM 21339</strain>
    </source>
</reference>
<dbReference type="RefSeq" id="WP_176965334.1">
    <property type="nucleotide sequence ID" value="NZ_CP058215.1"/>
</dbReference>
<dbReference type="KEGG" id="mzi:HWN40_08510"/>
<organism evidence="5 6">
    <name type="scientific">Methanolobus zinderi</name>
    <dbReference type="NCBI Taxonomy" id="536044"/>
    <lineage>
        <taxon>Archaea</taxon>
        <taxon>Methanobacteriati</taxon>
        <taxon>Methanobacteriota</taxon>
        <taxon>Stenosarchaea group</taxon>
        <taxon>Methanomicrobia</taxon>
        <taxon>Methanosarcinales</taxon>
        <taxon>Methanosarcinaceae</taxon>
        <taxon>Methanolobus</taxon>
    </lineage>
</organism>